<evidence type="ECO:0000256" key="2">
    <source>
        <dbReference type="SAM" id="SignalP"/>
    </source>
</evidence>
<keyword evidence="4" id="KW-1185">Reference proteome</keyword>
<dbReference type="AlphaFoldDB" id="A0A1X6N6Y7"/>
<gene>
    <name evidence="3" type="ORF">POSPLADRAFT_1136874</name>
</gene>
<feature type="compositionally biased region" description="Polar residues" evidence="1">
    <location>
        <begin position="59"/>
        <end position="75"/>
    </location>
</feature>
<sequence length="483" mass="54380">MAFLSLLFLFFLRPRSLVMYDPTPLSLFGTFANVDKDDAQPSCIDPRELILRRYPPTAEAQTGTIDSTAYQSPVDPSSEPDLADGMLTDDDEELYEDQSESSPMSVEMDLPSDDMNLRIGFELEGCPPGTGIRLSRHEDFWEATAPHVVNGHKAVRDYAPDFFRYIGTVVVNIRWPQRPHSPIQLGEFWVHNKGRSQTIADLLDWVMGLTLHFIELYLLYDAALHVRAPSLLTADIGSTVANEGHASTLPMAQDDRTLPVELRNLIIKGPSSLRLASISPFKQGLKGPLPGLSSLPYLTSPRMETVLQINKDTYPWYKKNSTSLSAEPGDGLSHPAGQRIPLYRTDLRTHGACLADLLHESYWEEIAPVLFGGNDLAEMHGRTRSYASIVFTVSECEKETPDPNAPDYYRFGEDHLTLDDLWIVQIYQMSGNYFRAEVQESLLSFGVYNLLYLVNCRNIRTITHRSDYYESTMIGFLENANTV</sequence>
<dbReference type="RefSeq" id="XP_024341074.1">
    <property type="nucleotide sequence ID" value="XM_024484738.1"/>
</dbReference>
<dbReference type="Proteomes" id="UP000194127">
    <property type="component" value="Unassembled WGS sequence"/>
</dbReference>
<keyword evidence="2" id="KW-0732">Signal</keyword>
<name>A0A1X6N6Y7_9APHY</name>
<dbReference type="EMBL" id="KZ110594">
    <property type="protein sequence ID" value="OSX64280.1"/>
    <property type="molecule type" value="Genomic_DNA"/>
</dbReference>
<evidence type="ECO:0000313" key="3">
    <source>
        <dbReference type="EMBL" id="OSX64280.1"/>
    </source>
</evidence>
<evidence type="ECO:0000313" key="4">
    <source>
        <dbReference type="Proteomes" id="UP000194127"/>
    </source>
</evidence>
<dbReference type="GeneID" id="36329687"/>
<reference evidence="3 4" key="1">
    <citation type="submission" date="2017-04" db="EMBL/GenBank/DDBJ databases">
        <title>Genome Sequence of the Model Brown-Rot Fungus Postia placenta SB12.</title>
        <authorList>
            <consortium name="DOE Joint Genome Institute"/>
            <person name="Gaskell J."/>
            <person name="Kersten P."/>
            <person name="Larrondo L.F."/>
            <person name="Canessa P."/>
            <person name="Martinez D."/>
            <person name="Hibbett D."/>
            <person name="Schmoll M."/>
            <person name="Kubicek C.P."/>
            <person name="Martinez A.T."/>
            <person name="Yadav J."/>
            <person name="Master E."/>
            <person name="Magnuson J.K."/>
            <person name="James T."/>
            <person name="Yaver D."/>
            <person name="Berka R."/>
            <person name="Labutti K."/>
            <person name="Lipzen A."/>
            <person name="Aerts A."/>
            <person name="Barry K."/>
            <person name="Henrissat B."/>
            <person name="Blanchette R."/>
            <person name="Grigoriev I."/>
            <person name="Cullen D."/>
        </authorList>
    </citation>
    <scope>NUCLEOTIDE SEQUENCE [LARGE SCALE GENOMIC DNA]</scope>
    <source>
        <strain evidence="3 4">MAD-698-R-SB12</strain>
    </source>
</reference>
<organism evidence="3 4">
    <name type="scientific">Postia placenta MAD-698-R-SB12</name>
    <dbReference type="NCBI Taxonomy" id="670580"/>
    <lineage>
        <taxon>Eukaryota</taxon>
        <taxon>Fungi</taxon>
        <taxon>Dikarya</taxon>
        <taxon>Basidiomycota</taxon>
        <taxon>Agaricomycotina</taxon>
        <taxon>Agaricomycetes</taxon>
        <taxon>Polyporales</taxon>
        <taxon>Adustoporiaceae</taxon>
        <taxon>Rhodonia</taxon>
    </lineage>
</organism>
<feature type="chain" id="PRO_5010877162" evidence="2">
    <location>
        <begin position="19"/>
        <end position="483"/>
    </location>
</feature>
<proteinExistence type="predicted"/>
<dbReference type="OrthoDB" id="10275225at2759"/>
<evidence type="ECO:0000256" key="1">
    <source>
        <dbReference type="SAM" id="MobiDB-lite"/>
    </source>
</evidence>
<feature type="signal peptide" evidence="2">
    <location>
        <begin position="1"/>
        <end position="18"/>
    </location>
</feature>
<protein>
    <submittedName>
        <fullName evidence="3">Uncharacterized protein</fullName>
    </submittedName>
</protein>
<feature type="region of interest" description="Disordered" evidence="1">
    <location>
        <begin position="55"/>
        <end position="86"/>
    </location>
</feature>
<accession>A0A1X6N6Y7</accession>